<evidence type="ECO:0000256" key="1">
    <source>
        <dbReference type="SAM" id="Phobius"/>
    </source>
</evidence>
<feature type="transmembrane region" description="Helical" evidence="1">
    <location>
        <begin position="101"/>
        <end position="127"/>
    </location>
</feature>
<name>X1IL25_9ZZZZ</name>
<keyword evidence="1" id="KW-1133">Transmembrane helix</keyword>
<feature type="transmembrane region" description="Helical" evidence="1">
    <location>
        <begin position="43"/>
        <end position="61"/>
    </location>
</feature>
<protein>
    <submittedName>
        <fullName evidence="2">Uncharacterized protein</fullName>
    </submittedName>
</protein>
<comment type="caution">
    <text evidence="2">The sequence shown here is derived from an EMBL/GenBank/DDBJ whole genome shotgun (WGS) entry which is preliminary data.</text>
</comment>
<gene>
    <name evidence="2" type="ORF">S03H2_28643</name>
</gene>
<dbReference type="AlphaFoldDB" id="X1IL25"/>
<accession>X1IL25</accession>
<dbReference type="EMBL" id="BARU01017261">
    <property type="protein sequence ID" value="GAH58258.1"/>
    <property type="molecule type" value="Genomic_DNA"/>
</dbReference>
<keyword evidence="1" id="KW-0812">Transmembrane</keyword>
<evidence type="ECO:0000313" key="2">
    <source>
        <dbReference type="EMBL" id="GAH58258.1"/>
    </source>
</evidence>
<feature type="transmembrane region" description="Helical" evidence="1">
    <location>
        <begin position="68"/>
        <end position="95"/>
    </location>
</feature>
<keyword evidence="1" id="KW-0472">Membrane</keyword>
<feature type="non-terminal residue" evidence="2">
    <location>
        <position position="1"/>
    </location>
</feature>
<proteinExistence type="predicted"/>
<feature type="transmembrane region" description="Helical" evidence="1">
    <location>
        <begin position="18"/>
        <end position="37"/>
    </location>
</feature>
<reference evidence="2" key="1">
    <citation type="journal article" date="2014" name="Front. Microbiol.">
        <title>High frequency of phylogenetically diverse reductive dehalogenase-homologous genes in deep subseafloor sedimentary metagenomes.</title>
        <authorList>
            <person name="Kawai M."/>
            <person name="Futagami T."/>
            <person name="Toyoda A."/>
            <person name="Takaki Y."/>
            <person name="Nishi S."/>
            <person name="Hori S."/>
            <person name="Arai W."/>
            <person name="Tsubouchi T."/>
            <person name="Morono Y."/>
            <person name="Uchiyama I."/>
            <person name="Ito T."/>
            <person name="Fujiyama A."/>
            <person name="Inagaki F."/>
            <person name="Takami H."/>
        </authorList>
    </citation>
    <scope>NUCLEOTIDE SEQUENCE</scope>
    <source>
        <strain evidence="2">Expedition CK06-06</strain>
    </source>
</reference>
<organism evidence="2">
    <name type="scientific">marine sediment metagenome</name>
    <dbReference type="NCBI Taxonomy" id="412755"/>
    <lineage>
        <taxon>unclassified sequences</taxon>
        <taxon>metagenomes</taxon>
        <taxon>ecological metagenomes</taxon>
    </lineage>
</organism>
<sequence length="143" mass="15487">LTKTDVDIGKDLKRPKPLYILLGILVINLIIAAIATALGLTEIWITALIIAIVLIVCMYIINPSRPWLLFVIFGIVLPSLISALIGVGILVLAGFAPAEGYWIGVIGWFAGDLIVLSAIATPMMIVLTTKIKKTSIFVENWFA</sequence>